<gene>
    <name evidence="3" type="ORF">LCGC14_0068030</name>
</gene>
<dbReference type="Pfam" id="PF00578">
    <property type="entry name" value="AhpC-TSA"/>
    <property type="match status" value="1"/>
</dbReference>
<sequence length="204" mass="23864">MRKTPDIIQEFFSFEPYLTFMKRQTVFTLLIIAFVLSFFVTPLGDYSKIILNRVFATSPTIIKTEKRGKIADYDWKLKDENWKYINFEEAKGKVTFITFWTTWHMPSQAQLKDVQYLFDTYGDKIKFYVITNEERAPVELFMNEQGYTFPVTYQIIGEPSPISLLKPPGSYLIDKDGSIIIHQNAIADWDNEKINNLLNGLISK</sequence>
<comment type="caution">
    <text evidence="3">The sequence shown here is derived from an EMBL/GenBank/DDBJ whole genome shotgun (WGS) entry which is preliminary data.</text>
</comment>
<accession>A0A0F9YNZ4</accession>
<evidence type="ECO:0000259" key="2">
    <source>
        <dbReference type="PROSITE" id="PS51352"/>
    </source>
</evidence>
<keyword evidence="1" id="KW-0812">Transmembrane</keyword>
<dbReference type="GO" id="GO:0016491">
    <property type="term" value="F:oxidoreductase activity"/>
    <property type="evidence" value="ECO:0007669"/>
    <property type="project" value="InterPro"/>
</dbReference>
<dbReference type="GO" id="GO:0016209">
    <property type="term" value="F:antioxidant activity"/>
    <property type="evidence" value="ECO:0007669"/>
    <property type="project" value="InterPro"/>
</dbReference>
<protein>
    <recommendedName>
        <fullName evidence="2">Thioredoxin domain-containing protein</fullName>
    </recommendedName>
</protein>
<dbReference type="PROSITE" id="PS51352">
    <property type="entry name" value="THIOREDOXIN_2"/>
    <property type="match status" value="1"/>
</dbReference>
<keyword evidence="1" id="KW-0472">Membrane</keyword>
<organism evidence="3">
    <name type="scientific">marine sediment metagenome</name>
    <dbReference type="NCBI Taxonomy" id="412755"/>
    <lineage>
        <taxon>unclassified sequences</taxon>
        <taxon>metagenomes</taxon>
        <taxon>ecological metagenomes</taxon>
    </lineage>
</organism>
<dbReference type="Gene3D" id="3.40.30.10">
    <property type="entry name" value="Glutaredoxin"/>
    <property type="match status" value="1"/>
</dbReference>
<evidence type="ECO:0000313" key="3">
    <source>
        <dbReference type="EMBL" id="KKO06384.1"/>
    </source>
</evidence>
<dbReference type="InterPro" id="IPR000866">
    <property type="entry name" value="AhpC/TSA"/>
</dbReference>
<dbReference type="CDD" id="cd02966">
    <property type="entry name" value="TlpA_like_family"/>
    <property type="match status" value="1"/>
</dbReference>
<dbReference type="InterPro" id="IPR036249">
    <property type="entry name" value="Thioredoxin-like_sf"/>
</dbReference>
<feature type="transmembrane region" description="Helical" evidence="1">
    <location>
        <begin position="26"/>
        <end position="44"/>
    </location>
</feature>
<name>A0A0F9YNZ4_9ZZZZ</name>
<dbReference type="InterPro" id="IPR013766">
    <property type="entry name" value="Thioredoxin_domain"/>
</dbReference>
<dbReference type="EMBL" id="LAZR01000016">
    <property type="protein sequence ID" value="KKO06384.1"/>
    <property type="molecule type" value="Genomic_DNA"/>
</dbReference>
<reference evidence="3" key="1">
    <citation type="journal article" date="2015" name="Nature">
        <title>Complex archaea that bridge the gap between prokaryotes and eukaryotes.</title>
        <authorList>
            <person name="Spang A."/>
            <person name="Saw J.H."/>
            <person name="Jorgensen S.L."/>
            <person name="Zaremba-Niedzwiedzka K."/>
            <person name="Martijn J."/>
            <person name="Lind A.E."/>
            <person name="van Eijk R."/>
            <person name="Schleper C."/>
            <person name="Guy L."/>
            <person name="Ettema T.J."/>
        </authorList>
    </citation>
    <scope>NUCLEOTIDE SEQUENCE</scope>
</reference>
<evidence type="ECO:0000256" key="1">
    <source>
        <dbReference type="SAM" id="Phobius"/>
    </source>
</evidence>
<proteinExistence type="predicted"/>
<keyword evidence="1" id="KW-1133">Transmembrane helix</keyword>
<dbReference type="AlphaFoldDB" id="A0A0F9YNZ4"/>
<feature type="domain" description="Thioredoxin" evidence="2">
    <location>
        <begin position="52"/>
        <end position="203"/>
    </location>
</feature>
<dbReference type="SUPFAM" id="SSF52833">
    <property type="entry name" value="Thioredoxin-like"/>
    <property type="match status" value="1"/>
</dbReference>